<feature type="compositionally biased region" description="Pro residues" evidence="1">
    <location>
        <begin position="162"/>
        <end position="171"/>
    </location>
</feature>
<dbReference type="EMBL" id="CP108318">
    <property type="protein sequence ID" value="WTW65661.1"/>
    <property type="molecule type" value="Genomic_DNA"/>
</dbReference>
<gene>
    <name evidence="3" type="ORF">OG549_36290</name>
</gene>
<evidence type="ECO:0000313" key="3">
    <source>
        <dbReference type="EMBL" id="WTW65661.1"/>
    </source>
</evidence>
<feature type="region of interest" description="Disordered" evidence="1">
    <location>
        <begin position="81"/>
        <end position="171"/>
    </location>
</feature>
<name>A0AAU2VF22_9ACTN</name>
<dbReference type="AlphaFoldDB" id="A0AAU2VF22"/>
<feature type="compositionally biased region" description="Pro residues" evidence="1">
    <location>
        <begin position="90"/>
        <end position="117"/>
    </location>
</feature>
<evidence type="ECO:0000256" key="1">
    <source>
        <dbReference type="SAM" id="MobiDB-lite"/>
    </source>
</evidence>
<sequence>MSGHWSGPETAERPVERRLRGALAARADSITRADLRPADPPGPHLHRTPLARLRLRRFALPLAGLATAAAVAVGYVTLASGQDEQRPLPASSPGPVRTPPTPAPSKTPGPVPSPPSRSPSASVDRPKSRSQTPTPAPSKPAAGPVTGAPSHGAAPRRSEPSSMPPSVPPAR</sequence>
<protein>
    <submittedName>
        <fullName evidence="3">Uncharacterized protein</fullName>
    </submittedName>
</protein>
<dbReference type="PRINTS" id="PR01217">
    <property type="entry name" value="PRICHEXTENSN"/>
</dbReference>
<feature type="transmembrane region" description="Helical" evidence="2">
    <location>
        <begin position="58"/>
        <end position="78"/>
    </location>
</feature>
<reference evidence="3" key="1">
    <citation type="submission" date="2022-10" db="EMBL/GenBank/DDBJ databases">
        <title>The complete genomes of actinobacterial strains from the NBC collection.</title>
        <authorList>
            <person name="Joergensen T.S."/>
            <person name="Alvarez Arevalo M."/>
            <person name="Sterndorff E.B."/>
            <person name="Faurdal D."/>
            <person name="Vuksanovic O."/>
            <person name="Mourched A.-S."/>
            <person name="Charusanti P."/>
            <person name="Shaw S."/>
            <person name="Blin K."/>
            <person name="Weber T."/>
        </authorList>
    </citation>
    <scope>NUCLEOTIDE SEQUENCE</scope>
    <source>
        <strain evidence="3">NBC_00003</strain>
    </source>
</reference>
<evidence type="ECO:0000256" key="2">
    <source>
        <dbReference type="SAM" id="Phobius"/>
    </source>
</evidence>
<keyword evidence="2" id="KW-0472">Membrane</keyword>
<organism evidence="3">
    <name type="scientific">Streptomyces sp. NBC_00003</name>
    <dbReference type="NCBI Taxonomy" id="2903608"/>
    <lineage>
        <taxon>Bacteria</taxon>
        <taxon>Bacillati</taxon>
        <taxon>Actinomycetota</taxon>
        <taxon>Actinomycetes</taxon>
        <taxon>Kitasatosporales</taxon>
        <taxon>Streptomycetaceae</taxon>
        <taxon>Streptomyces</taxon>
    </lineage>
</organism>
<accession>A0AAU2VF22</accession>
<keyword evidence="2" id="KW-1133">Transmembrane helix</keyword>
<keyword evidence="2" id="KW-0812">Transmembrane</keyword>
<proteinExistence type="predicted"/>